<dbReference type="Proteomes" id="UP000243579">
    <property type="component" value="Unassembled WGS sequence"/>
</dbReference>
<keyword evidence="3" id="KW-0645">Protease</keyword>
<dbReference type="InterPro" id="IPR029058">
    <property type="entry name" value="AB_hydrolase_fold"/>
</dbReference>
<dbReference type="Gene3D" id="3.40.50.1820">
    <property type="entry name" value="alpha/beta hydrolase"/>
    <property type="match status" value="1"/>
</dbReference>
<dbReference type="AlphaFoldDB" id="A0A1V9YRM2"/>
<protein>
    <submittedName>
        <fullName evidence="3">Serine protease family S33</fullName>
    </submittedName>
</protein>
<reference evidence="3 4" key="1">
    <citation type="journal article" date="2014" name="Genome Biol. Evol.">
        <title>The secreted proteins of Achlya hypogyna and Thraustotheca clavata identify the ancestral oomycete secretome and reveal gene acquisitions by horizontal gene transfer.</title>
        <authorList>
            <person name="Misner I."/>
            <person name="Blouin N."/>
            <person name="Leonard G."/>
            <person name="Richards T.A."/>
            <person name="Lane C.E."/>
        </authorList>
    </citation>
    <scope>NUCLEOTIDE SEQUENCE [LARGE SCALE GENOMIC DNA]</scope>
    <source>
        <strain evidence="3 4">ATCC 48635</strain>
    </source>
</reference>
<dbReference type="GO" id="GO:0006508">
    <property type="term" value="P:proteolysis"/>
    <property type="evidence" value="ECO:0007669"/>
    <property type="project" value="UniProtKB-KW"/>
</dbReference>
<keyword evidence="4" id="KW-1185">Reference proteome</keyword>
<evidence type="ECO:0000256" key="2">
    <source>
        <dbReference type="SAM" id="SignalP"/>
    </source>
</evidence>
<feature type="signal peptide" evidence="2">
    <location>
        <begin position="1"/>
        <end position="20"/>
    </location>
</feature>
<dbReference type="GO" id="GO:0008233">
    <property type="term" value="F:peptidase activity"/>
    <property type="evidence" value="ECO:0007669"/>
    <property type="project" value="UniProtKB-KW"/>
</dbReference>
<name>A0A1V9YRM2_ACHHY</name>
<keyword evidence="1" id="KW-0472">Membrane</keyword>
<keyword evidence="2" id="KW-0732">Signal</keyword>
<proteinExistence type="predicted"/>
<sequence>MRCAAHVLLAASAVTALATGEWYPCPLLSSVSKKPRRLASSNQTAECMDVVAPVCYPGVCEGNETLGLFVKRLPARTPVTPAKAVWLLQGGPGAASQDMESMMADVFEAANGTISVYTMDHRGTGRSSRLQALCPKYTATMNYTLESSRTTLSDCFANITAKYGPAAAKGFSTTSAASDLAALIRSTLLATSDVYVYATARTLERLMHMSPSNVKGYILDSIVGESPISDWLNWDIDMQPVESSYYALCDKDPVCASKIGPNAQKFATTLFAKLDRRDTACARALARADVGRPSDVLASTFANLIQSHSQRNMIPAILFRMKQCVEHYDAAAKTLVKALVRDDDEESLRTGNDVLATSVDDDLLYHNIVFNDLYAPVLQDPEVVANKSALQTWRSATVASIQQDLIQVCVYRGNRDPRCASLPKQKNSFYYAHDAYWNKTAAVPKGASVLMLSGALDTQTPPAYAVAEHAGMAGTNKLLLQFPLGGHSIVDTTPTKNTDRICGLDVFNSYLQVNGVLSKVDTRCMQRAAPLDFETILSSEKAMALFGTDTDMFGDSTSAVVRSQSDNAADDKSDLAVHAAVGGLAGCVLALIGIAIYTKAKRAETTIVEARPSESVVAVVGNVVEPSKADAVADV</sequence>
<dbReference type="STRING" id="1202772.A0A1V9YRM2"/>
<evidence type="ECO:0000256" key="1">
    <source>
        <dbReference type="SAM" id="Phobius"/>
    </source>
</evidence>
<dbReference type="OrthoDB" id="66856at2759"/>
<feature type="transmembrane region" description="Helical" evidence="1">
    <location>
        <begin position="575"/>
        <end position="597"/>
    </location>
</feature>
<keyword evidence="1" id="KW-0812">Transmembrane</keyword>
<accession>A0A1V9YRM2</accession>
<dbReference type="EMBL" id="JNBR01001401">
    <property type="protein sequence ID" value="OQR88223.1"/>
    <property type="molecule type" value="Genomic_DNA"/>
</dbReference>
<evidence type="ECO:0000313" key="3">
    <source>
        <dbReference type="EMBL" id="OQR88223.1"/>
    </source>
</evidence>
<comment type="caution">
    <text evidence="3">The sequence shown here is derived from an EMBL/GenBank/DDBJ whole genome shotgun (WGS) entry which is preliminary data.</text>
</comment>
<organism evidence="3 4">
    <name type="scientific">Achlya hypogyna</name>
    <name type="common">Oomycete</name>
    <name type="synonym">Protoachlya hypogyna</name>
    <dbReference type="NCBI Taxonomy" id="1202772"/>
    <lineage>
        <taxon>Eukaryota</taxon>
        <taxon>Sar</taxon>
        <taxon>Stramenopiles</taxon>
        <taxon>Oomycota</taxon>
        <taxon>Saprolegniomycetes</taxon>
        <taxon>Saprolegniales</taxon>
        <taxon>Achlyaceae</taxon>
        <taxon>Achlya</taxon>
    </lineage>
</organism>
<gene>
    <name evidence="3" type="ORF">ACHHYP_07053</name>
</gene>
<feature type="chain" id="PRO_5012506442" evidence="2">
    <location>
        <begin position="21"/>
        <end position="635"/>
    </location>
</feature>
<evidence type="ECO:0000313" key="4">
    <source>
        <dbReference type="Proteomes" id="UP000243579"/>
    </source>
</evidence>
<keyword evidence="3" id="KW-0378">Hydrolase</keyword>
<keyword evidence="1" id="KW-1133">Transmembrane helix</keyword>
<dbReference type="SUPFAM" id="SSF53474">
    <property type="entry name" value="alpha/beta-Hydrolases"/>
    <property type="match status" value="1"/>
</dbReference>